<dbReference type="GO" id="GO:0005524">
    <property type="term" value="F:ATP binding"/>
    <property type="evidence" value="ECO:0007669"/>
    <property type="project" value="UniProtKB-UniRule"/>
</dbReference>
<comment type="similarity">
    <text evidence="1 10">Belongs to the GHMP kinase family. IspE subfamily.</text>
</comment>
<keyword evidence="7 10" id="KW-0067">ATP-binding</keyword>
<dbReference type="Proteomes" id="UP000583752">
    <property type="component" value="Unassembled WGS sequence"/>
</dbReference>
<sequence length="301" mass="32206">MTQTSLRDCPAPAKLNLFLHVCGRRPDGYHLLQTVFQMVDHGDKLHFTLRSDGLVRRLTDVPGVPEHQDLIVRALHLLAAEFERRHGRAAPGIDVDIDKILPMGGGLGGGSSDAATALMAANHLWQAGLKRDELMALGLPLGADIPFFIFGQTAFAEGVGEALQAVDVPDCWYVVVEPGVSVPTAAIFSSEDLTRNTEPVTIADFSRCLVSQTNPGGFGKNDLQAVAARLFPPVAEAIEWLGQYGKARMTGSGACVFCAFSTESEADEVLSNVPAVRTAWKAKSLARHPLAEVLQVGGVID</sequence>
<reference evidence="13 14" key="1">
    <citation type="submission" date="2020-04" db="EMBL/GenBank/DDBJ databases">
        <title>Massilia sp. RP-1-19 isolated from soil.</title>
        <authorList>
            <person name="Dahal R.H."/>
        </authorList>
    </citation>
    <scope>NUCLEOTIDE SEQUENCE [LARGE SCALE GENOMIC DNA]</scope>
    <source>
        <strain evidence="13 14">RP-1-19</strain>
    </source>
</reference>
<evidence type="ECO:0000256" key="3">
    <source>
        <dbReference type="ARBA" id="ARBA00017473"/>
    </source>
</evidence>
<comment type="caution">
    <text evidence="13">The sequence shown here is derived from an EMBL/GenBank/DDBJ whole genome shotgun (WGS) entry which is preliminary data.</text>
</comment>
<keyword evidence="14" id="KW-1185">Reference proteome</keyword>
<keyword evidence="4 10" id="KW-0808">Transferase</keyword>
<dbReference type="PANTHER" id="PTHR43527">
    <property type="entry name" value="4-DIPHOSPHOCYTIDYL-2-C-METHYL-D-ERYTHRITOL KINASE, CHLOROPLASTIC"/>
    <property type="match status" value="1"/>
</dbReference>
<protein>
    <recommendedName>
        <fullName evidence="3 10">4-diphosphocytidyl-2-C-methyl-D-erythritol kinase</fullName>
        <shortName evidence="10">CMK</shortName>
        <ecNumber evidence="2 10">2.7.1.148</ecNumber>
    </recommendedName>
    <alternativeName>
        <fullName evidence="9 10">4-(cytidine-5'-diphospho)-2-C-methyl-D-erythritol kinase</fullName>
    </alternativeName>
</protein>
<dbReference type="InterPro" id="IPR020568">
    <property type="entry name" value="Ribosomal_Su5_D2-typ_SF"/>
</dbReference>
<feature type="active site" evidence="10">
    <location>
        <position position="14"/>
    </location>
</feature>
<evidence type="ECO:0000259" key="11">
    <source>
        <dbReference type="Pfam" id="PF00288"/>
    </source>
</evidence>
<gene>
    <name evidence="10 13" type="primary">ispE</name>
    <name evidence="13" type="ORF">HHL21_18355</name>
</gene>
<feature type="domain" description="GHMP kinase N-terminal" evidence="11">
    <location>
        <begin position="70"/>
        <end position="152"/>
    </location>
</feature>
<dbReference type="GO" id="GO:0019288">
    <property type="term" value="P:isopentenyl diphosphate biosynthetic process, methylerythritol 4-phosphate pathway"/>
    <property type="evidence" value="ECO:0007669"/>
    <property type="project" value="UniProtKB-UniRule"/>
</dbReference>
<dbReference type="EMBL" id="JABBGG010000012">
    <property type="protein sequence ID" value="NML63004.1"/>
    <property type="molecule type" value="Genomic_DNA"/>
</dbReference>
<keyword evidence="6 10" id="KW-0418">Kinase</keyword>
<name>A0A848HPC0_9BURK</name>
<dbReference type="SUPFAM" id="SSF54211">
    <property type="entry name" value="Ribosomal protein S5 domain 2-like"/>
    <property type="match status" value="1"/>
</dbReference>
<feature type="binding site" evidence="10">
    <location>
        <begin position="102"/>
        <end position="112"/>
    </location>
    <ligand>
        <name>ATP</name>
        <dbReference type="ChEBI" id="CHEBI:30616"/>
    </ligand>
</feature>
<dbReference type="AlphaFoldDB" id="A0A848HPC0"/>
<evidence type="ECO:0000256" key="10">
    <source>
        <dbReference type="HAMAP-Rule" id="MF_00061"/>
    </source>
</evidence>
<evidence type="ECO:0000256" key="1">
    <source>
        <dbReference type="ARBA" id="ARBA00009684"/>
    </source>
</evidence>
<dbReference type="EC" id="2.7.1.148" evidence="2 10"/>
<dbReference type="Pfam" id="PF08544">
    <property type="entry name" value="GHMP_kinases_C"/>
    <property type="match status" value="1"/>
</dbReference>
<comment type="function">
    <text evidence="10">Catalyzes the phosphorylation of the position 2 hydroxy group of 4-diphosphocytidyl-2C-methyl-D-erythritol.</text>
</comment>
<comment type="pathway">
    <text evidence="10">Isoprenoid biosynthesis; isopentenyl diphosphate biosynthesis via DXP pathway; isopentenyl diphosphate from 1-deoxy-D-xylulose 5-phosphate: step 3/6.</text>
</comment>
<organism evidence="13 14">
    <name type="scientific">Massilia polaris</name>
    <dbReference type="NCBI Taxonomy" id="2728846"/>
    <lineage>
        <taxon>Bacteria</taxon>
        <taxon>Pseudomonadati</taxon>
        <taxon>Pseudomonadota</taxon>
        <taxon>Betaproteobacteria</taxon>
        <taxon>Burkholderiales</taxon>
        <taxon>Oxalobacteraceae</taxon>
        <taxon>Telluria group</taxon>
        <taxon>Massilia</taxon>
    </lineage>
</organism>
<dbReference type="NCBIfam" id="TIGR00154">
    <property type="entry name" value="ispE"/>
    <property type="match status" value="1"/>
</dbReference>
<evidence type="ECO:0000256" key="8">
    <source>
        <dbReference type="ARBA" id="ARBA00023229"/>
    </source>
</evidence>
<keyword evidence="8 10" id="KW-0414">Isoprene biosynthesis</keyword>
<evidence type="ECO:0000259" key="12">
    <source>
        <dbReference type="Pfam" id="PF08544"/>
    </source>
</evidence>
<dbReference type="UniPathway" id="UPA00056">
    <property type="reaction ID" value="UER00094"/>
</dbReference>
<feature type="domain" description="GHMP kinase C-terminal" evidence="12">
    <location>
        <begin position="221"/>
        <end position="275"/>
    </location>
</feature>
<accession>A0A848HPC0</accession>
<evidence type="ECO:0000256" key="5">
    <source>
        <dbReference type="ARBA" id="ARBA00022741"/>
    </source>
</evidence>
<evidence type="ECO:0000256" key="6">
    <source>
        <dbReference type="ARBA" id="ARBA00022777"/>
    </source>
</evidence>
<dbReference type="Gene3D" id="3.30.70.890">
    <property type="entry name" value="GHMP kinase, C-terminal domain"/>
    <property type="match status" value="1"/>
</dbReference>
<dbReference type="GO" id="GO:0016114">
    <property type="term" value="P:terpenoid biosynthetic process"/>
    <property type="evidence" value="ECO:0007669"/>
    <property type="project" value="UniProtKB-UniRule"/>
</dbReference>
<dbReference type="InterPro" id="IPR014721">
    <property type="entry name" value="Ribsml_uS5_D2-typ_fold_subgr"/>
</dbReference>
<dbReference type="GO" id="GO:0050515">
    <property type="term" value="F:4-(cytidine 5'-diphospho)-2-C-methyl-D-erythritol kinase activity"/>
    <property type="evidence" value="ECO:0007669"/>
    <property type="project" value="UniProtKB-UniRule"/>
</dbReference>
<feature type="active site" evidence="10">
    <location>
        <position position="144"/>
    </location>
</feature>
<evidence type="ECO:0000313" key="14">
    <source>
        <dbReference type="Proteomes" id="UP000583752"/>
    </source>
</evidence>
<proteinExistence type="inferred from homology"/>
<dbReference type="Gene3D" id="3.30.230.10">
    <property type="match status" value="1"/>
</dbReference>
<evidence type="ECO:0000256" key="7">
    <source>
        <dbReference type="ARBA" id="ARBA00022840"/>
    </source>
</evidence>
<dbReference type="SUPFAM" id="SSF55060">
    <property type="entry name" value="GHMP Kinase, C-terminal domain"/>
    <property type="match status" value="1"/>
</dbReference>
<dbReference type="Pfam" id="PF00288">
    <property type="entry name" value="GHMP_kinases_N"/>
    <property type="match status" value="1"/>
</dbReference>
<evidence type="ECO:0000256" key="9">
    <source>
        <dbReference type="ARBA" id="ARBA00032554"/>
    </source>
</evidence>
<dbReference type="PIRSF" id="PIRSF010376">
    <property type="entry name" value="IspE"/>
    <property type="match status" value="1"/>
</dbReference>
<dbReference type="InterPro" id="IPR013750">
    <property type="entry name" value="GHMP_kinase_C_dom"/>
</dbReference>
<dbReference type="InterPro" id="IPR006204">
    <property type="entry name" value="GHMP_kinase_N_dom"/>
</dbReference>
<evidence type="ECO:0000256" key="4">
    <source>
        <dbReference type="ARBA" id="ARBA00022679"/>
    </source>
</evidence>
<dbReference type="PANTHER" id="PTHR43527:SF2">
    <property type="entry name" value="4-DIPHOSPHOCYTIDYL-2-C-METHYL-D-ERYTHRITOL KINASE, CHLOROPLASTIC"/>
    <property type="match status" value="1"/>
</dbReference>
<dbReference type="HAMAP" id="MF_00061">
    <property type="entry name" value="IspE"/>
    <property type="match status" value="1"/>
</dbReference>
<keyword evidence="5 10" id="KW-0547">Nucleotide-binding</keyword>
<dbReference type="InterPro" id="IPR036554">
    <property type="entry name" value="GHMP_kinase_C_sf"/>
</dbReference>
<comment type="catalytic activity">
    <reaction evidence="10">
        <text>4-CDP-2-C-methyl-D-erythritol + ATP = 4-CDP-2-C-methyl-D-erythritol 2-phosphate + ADP + H(+)</text>
        <dbReference type="Rhea" id="RHEA:18437"/>
        <dbReference type="ChEBI" id="CHEBI:15378"/>
        <dbReference type="ChEBI" id="CHEBI:30616"/>
        <dbReference type="ChEBI" id="CHEBI:57823"/>
        <dbReference type="ChEBI" id="CHEBI:57919"/>
        <dbReference type="ChEBI" id="CHEBI:456216"/>
        <dbReference type="EC" id="2.7.1.148"/>
    </reaction>
</comment>
<evidence type="ECO:0000256" key="2">
    <source>
        <dbReference type="ARBA" id="ARBA00012052"/>
    </source>
</evidence>
<dbReference type="InterPro" id="IPR004424">
    <property type="entry name" value="IspE"/>
</dbReference>
<dbReference type="RefSeq" id="WP_169468562.1">
    <property type="nucleotide sequence ID" value="NZ_JABBGG010000012.1"/>
</dbReference>
<evidence type="ECO:0000313" key="13">
    <source>
        <dbReference type="EMBL" id="NML63004.1"/>
    </source>
</evidence>